<dbReference type="RefSeq" id="WP_346336618.1">
    <property type="nucleotide sequence ID" value="NZ_JBBYXI010000002.1"/>
</dbReference>
<comment type="similarity">
    <text evidence="2 8">Belongs to the peptidase S26 family.</text>
</comment>
<keyword evidence="11" id="KW-1185">Reference proteome</keyword>
<dbReference type="PRINTS" id="PR00727">
    <property type="entry name" value="LEADERPTASE"/>
</dbReference>
<evidence type="ECO:0000259" key="9">
    <source>
        <dbReference type="Pfam" id="PF10502"/>
    </source>
</evidence>
<dbReference type="EMBL" id="JBBYXI010000002">
    <property type="protein sequence ID" value="MEN3930615.1"/>
    <property type="molecule type" value="Genomic_DNA"/>
</dbReference>
<keyword evidence="5 7" id="KW-0645">Protease</keyword>
<dbReference type="InterPro" id="IPR000223">
    <property type="entry name" value="Pept_S26A_signal_pept_1"/>
</dbReference>
<dbReference type="Pfam" id="PF10502">
    <property type="entry name" value="Peptidase_S26"/>
    <property type="match status" value="1"/>
</dbReference>
<dbReference type="InterPro" id="IPR036286">
    <property type="entry name" value="LexA/Signal_pep-like_sf"/>
</dbReference>
<dbReference type="SUPFAM" id="SSF51306">
    <property type="entry name" value="LexA/Signal peptidase"/>
    <property type="match status" value="1"/>
</dbReference>
<evidence type="ECO:0000256" key="3">
    <source>
        <dbReference type="ARBA" id="ARBA00013208"/>
    </source>
</evidence>
<evidence type="ECO:0000313" key="10">
    <source>
        <dbReference type="EMBL" id="MEN3930615.1"/>
    </source>
</evidence>
<evidence type="ECO:0000256" key="5">
    <source>
        <dbReference type="ARBA" id="ARBA00022670"/>
    </source>
</evidence>
<dbReference type="InterPro" id="IPR019756">
    <property type="entry name" value="Pept_S26A_signal_pept_1_Ser-AS"/>
</dbReference>
<dbReference type="PROSITE" id="PS00760">
    <property type="entry name" value="SPASE_I_2"/>
    <property type="match status" value="1"/>
</dbReference>
<dbReference type="GO" id="GO:0009003">
    <property type="term" value="F:signal peptidase activity"/>
    <property type="evidence" value="ECO:0007669"/>
    <property type="project" value="UniProtKB-EC"/>
</dbReference>
<dbReference type="InterPro" id="IPR019533">
    <property type="entry name" value="Peptidase_S26"/>
</dbReference>
<dbReference type="NCBIfam" id="TIGR02227">
    <property type="entry name" value="sigpep_I_bact"/>
    <property type="match status" value="1"/>
</dbReference>
<dbReference type="Proteomes" id="UP001418637">
    <property type="component" value="Unassembled WGS sequence"/>
</dbReference>
<feature type="domain" description="Peptidase S26" evidence="9">
    <location>
        <begin position="8"/>
        <end position="211"/>
    </location>
</feature>
<evidence type="ECO:0000256" key="6">
    <source>
        <dbReference type="ARBA" id="ARBA00022801"/>
    </source>
</evidence>
<gene>
    <name evidence="10" type="primary">lepB</name>
    <name evidence="10" type="ORF">WJT86_05995</name>
</gene>
<comment type="catalytic activity">
    <reaction evidence="1 7">
        <text>Cleavage of hydrophobic, N-terminal signal or leader sequences from secreted and periplasmic proteins.</text>
        <dbReference type="EC" id="3.4.21.89"/>
    </reaction>
</comment>
<evidence type="ECO:0000256" key="4">
    <source>
        <dbReference type="ARBA" id="ARBA00019232"/>
    </source>
</evidence>
<dbReference type="InterPro" id="IPR019758">
    <property type="entry name" value="Pept_S26A_signal_pept_1_CS"/>
</dbReference>
<comment type="subcellular location">
    <subcellularLocation>
        <location evidence="8">Membrane</location>
        <topology evidence="8">Single-pass type II membrane protein</topology>
    </subcellularLocation>
</comment>
<evidence type="ECO:0000256" key="7">
    <source>
        <dbReference type="RuleBase" id="RU003993"/>
    </source>
</evidence>
<organism evidence="10 11">
    <name type="scientific">Hohaiivirga grylli</name>
    <dbReference type="NCBI Taxonomy" id="3133970"/>
    <lineage>
        <taxon>Bacteria</taxon>
        <taxon>Pseudomonadati</taxon>
        <taxon>Pseudomonadota</taxon>
        <taxon>Alphaproteobacteria</taxon>
        <taxon>Hyphomicrobiales</taxon>
        <taxon>Methylobacteriaceae</taxon>
        <taxon>Hohaiivirga</taxon>
    </lineage>
</organism>
<proteinExistence type="inferred from homology"/>
<name>A0ABV0BI28_9HYPH</name>
<dbReference type="PANTHER" id="PTHR43390:SF1">
    <property type="entry name" value="CHLOROPLAST PROCESSING PEPTIDASE"/>
    <property type="match status" value="1"/>
</dbReference>
<accession>A0ABV0BI28</accession>
<evidence type="ECO:0000256" key="1">
    <source>
        <dbReference type="ARBA" id="ARBA00000677"/>
    </source>
</evidence>
<comment type="caution">
    <text evidence="10">The sequence shown here is derived from an EMBL/GenBank/DDBJ whole genome shotgun (WGS) entry which is preliminary data.</text>
</comment>
<protein>
    <recommendedName>
        <fullName evidence="4 7">Signal peptidase I</fullName>
        <ecNumber evidence="3 7">3.4.21.89</ecNumber>
    </recommendedName>
</protein>
<dbReference type="EC" id="3.4.21.89" evidence="3 7"/>
<dbReference type="PANTHER" id="PTHR43390">
    <property type="entry name" value="SIGNAL PEPTIDASE I"/>
    <property type="match status" value="1"/>
</dbReference>
<reference evidence="10 11" key="1">
    <citation type="submission" date="2024-04" db="EMBL/GenBank/DDBJ databases">
        <title>A novel species isolated from cricket.</title>
        <authorList>
            <person name="Wang H.-C."/>
        </authorList>
    </citation>
    <scope>NUCLEOTIDE SEQUENCE [LARGE SCALE GENOMIC DNA]</scope>
    <source>
        <strain evidence="10 11">WL0021</strain>
    </source>
</reference>
<evidence type="ECO:0000256" key="8">
    <source>
        <dbReference type="RuleBase" id="RU362042"/>
    </source>
</evidence>
<dbReference type="PROSITE" id="PS00501">
    <property type="entry name" value="SPASE_I_1"/>
    <property type="match status" value="1"/>
</dbReference>
<keyword evidence="6 7" id="KW-0378">Hydrolase</keyword>
<dbReference type="PROSITE" id="PS00761">
    <property type="entry name" value="SPASE_I_3"/>
    <property type="match status" value="1"/>
</dbReference>
<dbReference type="Gene3D" id="2.10.109.10">
    <property type="entry name" value="Umud Fragment, subunit A"/>
    <property type="match status" value="1"/>
</dbReference>
<evidence type="ECO:0000256" key="2">
    <source>
        <dbReference type="ARBA" id="ARBA00009370"/>
    </source>
</evidence>
<dbReference type="CDD" id="cd06530">
    <property type="entry name" value="S26_SPase_I"/>
    <property type="match status" value="1"/>
</dbReference>
<dbReference type="InterPro" id="IPR019757">
    <property type="entry name" value="Pept_S26A_signal_pept_1_Lys-AS"/>
</dbReference>
<evidence type="ECO:0000313" key="11">
    <source>
        <dbReference type="Proteomes" id="UP001418637"/>
    </source>
</evidence>
<sequence>MQMMRNVWDTVKIIVQALLIALILRTCLFQSYNIPSGSMVPTLLVNDFLFVSKYSYGYSKYSLPFNLPLFSGRILGSEPKRGDVIVFKLPKDDSQDYIKRLVGMPGDKIQMKEGRLYINDTVVPRERIEDFFYKGRRIPQYIETLPNGVKHHIIEYNDDNGPLDNTELYTVPEGHYFMMGDNRDDSLDSRVSTEVGYVPYINLVGRAEVIFLSVDETASAWQFWQWPWTIRGERMFQPIR</sequence>